<feature type="compositionally biased region" description="Acidic residues" evidence="1">
    <location>
        <begin position="29"/>
        <end position="52"/>
    </location>
</feature>
<feature type="region of interest" description="Disordered" evidence="1">
    <location>
        <begin position="136"/>
        <end position="159"/>
    </location>
</feature>
<feature type="compositionally biased region" description="Polar residues" evidence="1">
    <location>
        <begin position="77"/>
        <end position="89"/>
    </location>
</feature>
<dbReference type="Proteomes" id="UP000813385">
    <property type="component" value="Unassembled WGS sequence"/>
</dbReference>
<dbReference type="EMBL" id="JAGPXD010000006">
    <property type="protein sequence ID" value="KAH7349885.1"/>
    <property type="molecule type" value="Genomic_DNA"/>
</dbReference>
<evidence type="ECO:0000313" key="2">
    <source>
        <dbReference type="EMBL" id="KAH7349885.1"/>
    </source>
</evidence>
<name>A0A8K0T406_9PEZI</name>
<feature type="region of interest" description="Disordered" evidence="1">
    <location>
        <begin position="27"/>
        <end position="90"/>
    </location>
</feature>
<keyword evidence="3" id="KW-1185">Reference proteome</keyword>
<evidence type="ECO:0000256" key="1">
    <source>
        <dbReference type="SAM" id="MobiDB-lite"/>
    </source>
</evidence>
<reference evidence="2" key="1">
    <citation type="journal article" date="2021" name="Nat. Commun.">
        <title>Genetic determinants of endophytism in the Arabidopsis root mycobiome.</title>
        <authorList>
            <person name="Mesny F."/>
            <person name="Miyauchi S."/>
            <person name="Thiergart T."/>
            <person name="Pickel B."/>
            <person name="Atanasova L."/>
            <person name="Karlsson M."/>
            <person name="Huettel B."/>
            <person name="Barry K.W."/>
            <person name="Haridas S."/>
            <person name="Chen C."/>
            <person name="Bauer D."/>
            <person name="Andreopoulos W."/>
            <person name="Pangilinan J."/>
            <person name="LaButti K."/>
            <person name="Riley R."/>
            <person name="Lipzen A."/>
            <person name="Clum A."/>
            <person name="Drula E."/>
            <person name="Henrissat B."/>
            <person name="Kohler A."/>
            <person name="Grigoriev I.V."/>
            <person name="Martin F.M."/>
            <person name="Hacquard S."/>
        </authorList>
    </citation>
    <scope>NUCLEOTIDE SEQUENCE</scope>
    <source>
        <strain evidence="2">MPI-CAGE-AT-0016</strain>
    </source>
</reference>
<accession>A0A8K0T406</accession>
<dbReference type="OrthoDB" id="10479402at2759"/>
<comment type="caution">
    <text evidence="2">The sequence shown here is derived from an EMBL/GenBank/DDBJ whole genome shotgun (WGS) entry which is preliminary data.</text>
</comment>
<gene>
    <name evidence="2" type="ORF">B0T11DRAFT_135461</name>
</gene>
<sequence length="321" mass="33958">MCDLHLRTCQAVHHYFEANGAAYPRAFDSDEESDADDDGEQDGDDADVDPDDVSVWNDGSPDLPDESDDEEILPAGVNNTMRPSAQPLSRGSIGLARASVSAVSRIDRAAAGGIRDQPREPVASMKQGLLSEPLVRTQKSQGRAVDEVGPQDFGSHQTKAANDSTIAARTATPPPPPPAQLVVEARGPSEAQAPASSYHVRLVISMATTDAPSESTPAYQMVTTIARPSLHALLGAAVGYIRTVPAPDVPGETPTLRARVKRVQMGDSMWDMGGYRCDDMSIFFAPGPNGPTLPLFEIEVEDATGLAATLGEDGKPCSDEP</sequence>
<feature type="compositionally biased region" description="Acidic residues" evidence="1">
    <location>
        <begin position="63"/>
        <end position="72"/>
    </location>
</feature>
<organism evidence="2 3">
    <name type="scientific">Plectosphaerella cucumerina</name>
    <dbReference type="NCBI Taxonomy" id="40658"/>
    <lineage>
        <taxon>Eukaryota</taxon>
        <taxon>Fungi</taxon>
        <taxon>Dikarya</taxon>
        <taxon>Ascomycota</taxon>
        <taxon>Pezizomycotina</taxon>
        <taxon>Sordariomycetes</taxon>
        <taxon>Hypocreomycetidae</taxon>
        <taxon>Glomerellales</taxon>
        <taxon>Plectosphaerellaceae</taxon>
        <taxon>Plectosphaerella</taxon>
    </lineage>
</organism>
<proteinExistence type="predicted"/>
<evidence type="ECO:0000313" key="3">
    <source>
        <dbReference type="Proteomes" id="UP000813385"/>
    </source>
</evidence>
<dbReference type="AlphaFoldDB" id="A0A8K0T406"/>
<protein>
    <submittedName>
        <fullName evidence="2">Uncharacterized protein</fullName>
    </submittedName>
</protein>
<feature type="compositionally biased region" description="Low complexity" evidence="1">
    <location>
        <begin position="53"/>
        <end position="62"/>
    </location>
</feature>